<dbReference type="PANTHER" id="PTHR43133">
    <property type="entry name" value="RNA POLYMERASE ECF-TYPE SIGMA FACTO"/>
    <property type="match status" value="1"/>
</dbReference>
<evidence type="ECO:0000256" key="2">
    <source>
        <dbReference type="ARBA" id="ARBA00023015"/>
    </source>
</evidence>
<evidence type="ECO:0000313" key="7">
    <source>
        <dbReference type="EMBL" id="MFD1630646.1"/>
    </source>
</evidence>
<dbReference type="InterPro" id="IPR007627">
    <property type="entry name" value="RNA_pol_sigma70_r2"/>
</dbReference>
<dbReference type="InterPro" id="IPR013249">
    <property type="entry name" value="RNA_pol_sigma70_r4_t2"/>
</dbReference>
<organism evidence="7 8">
    <name type="scientific">Pseudopedobacter beijingensis</name>
    <dbReference type="NCBI Taxonomy" id="1207056"/>
    <lineage>
        <taxon>Bacteria</taxon>
        <taxon>Pseudomonadati</taxon>
        <taxon>Bacteroidota</taxon>
        <taxon>Sphingobacteriia</taxon>
        <taxon>Sphingobacteriales</taxon>
        <taxon>Sphingobacteriaceae</taxon>
        <taxon>Pseudopedobacter</taxon>
    </lineage>
</organism>
<comment type="caution">
    <text evidence="7">The sequence shown here is derived from an EMBL/GenBank/DDBJ whole genome shotgun (WGS) entry which is preliminary data.</text>
</comment>
<dbReference type="InterPro" id="IPR014284">
    <property type="entry name" value="RNA_pol_sigma-70_dom"/>
</dbReference>
<dbReference type="SUPFAM" id="SSF88946">
    <property type="entry name" value="Sigma2 domain of RNA polymerase sigma factors"/>
    <property type="match status" value="1"/>
</dbReference>
<feature type="domain" description="RNA polymerase sigma-70 region 2" evidence="5">
    <location>
        <begin position="27"/>
        <end position="90"/>
    </location>
</feature>
<evidence type="ECO:0000313" key="8">
    <source>
        <dbReference type="Proteomes" id="UP001597118"/>
    </source>
</evidence>
<dbReference type="Pfam" id="PF08281">
    <property type="entry name" value="Sigma70_r4_2"/>
    <property type="match status" value="1"/>
</dbReference>
<dbReference type="InterPro" id="IPR013325">
    <property type="entry name" value="RNA_pol_sigma_r2"/>
</dbReference>
<dbReference type="Gene3D" id="1.10.1740.10">
    <property type="match status" value="1"/>
</dbReference>
<name>A0ABW4ID12_9SPHI</name>
<comment type="similarity">
    <text evidence="1">Belongs to the sigma-70 factor family. ECF subfamily.</text>
</comment>
<gene>
    <name evidence="7" type="ORF">ACFSAH_12205</name>
</gene>
<dbReference type="Gene3D" id="1.10.10.10">
    <property type="entry name" value="Winged helix-like DNA-binding domain superfamily/Winged helix DNA-binding domain"/>
    <property type="match status" value="1"/>
</dbReference>
<keyword evidence="3" id="KW-0731">Sigma factor</keyword>
<keyword evidence="4" id="KW-0804">Transcription</keyword>
<dbReference type="InterPro" id="IPR036388">
    <property type="entry name" value="WH-like_DNA-bd_sf"/>
</dbReference>
<keyword evidence="2" id="KW-0805">Transcription regulation</keyword>
<keyword evidence="8" id="KW-1185">Reference proteome</keyword>
<dbReference type="PANTHER" id="PTHR43133:SF46">
    <property type="entry name" value="RNA POLYMERASE SIGMA-70 FACTOR ECF SUBFAMILY"/>
    <property type="match status" value="1"/>
</dbReference>
<dbReference type="SUPFAM" id="SSF88659">
    <property type="entry name" value="Sigma3 and sigma4 domains of RNA polymerase sigma factors"/>
    <property type="match status" value="1"/>
</dbReference>
<evidence type="ECO:0000256" key="1">
    <source>
        <dbReference type="ARBA" id="ARBA00010641"/>
    </source>
</evidence>
<dbReference type="Proteomes" id="UP001597118">
    <property type="component" value="Unassembled WGS sequence"/>
</dbReference>
<sequence>MSNIVSLDKHLVDRLQQGDESSFKEIYQANWKNLFNIAYQKTRDQEAAEEIVQNIFVDLWLNRETRKIDNLKAYLATSVRYKVINYIKNQLVREKYLSVKSVEGEEPESIESIYNLKELNKQIESCLAQLPPKTQQIFRLSRFELKSNKEIAESHNISEKAVEYHITQSLKSLRTFLKDYALIIFYFFYNLF</sequence>
<dbReference type="InterPro" id="IPR014327">
    <property type="entry name" value="RNA_pol_sigma70_bacteroid"/>
</dbReference>
<feature type="domain" description="RNA polymerase sigma factor 70 region 4 type 2" evidence="6">
    <location>
        <begin position="122"/>
        <end position="173"/>
    </location>
</feature>
<evidence type="ECO:0000256" key="3">
    <source>
        <dbReference type="ARBA" id="ARBA00023082"/>
    </source>
</evidence>
<protein>
    <submittedName>
        <fullName evidence="7">RNA polymerase sigma-70 factor</fullName>
    </submittedName>
</protein>
<dbReference type="NCBIfam" id="TIGR02937">
    <property type="entry name" value="sigma70-ECF"/>
    <property type="match status" value="1"/>
</dbReference>
<dbReference type="NCBIfam" id="TIGR02985">
    <property type="entry name" value="Sig70_bacteroi1"/>
    <property type="match status" value="1"/>
</dbReference>
<reference evidence="8" key="1">
    <citation type="journal article" date="2019" name="Int. J. Syst. Evol. Microbiol.">
        <title>The Global Catalogue of Microorganisms (GCM) 10K type strain sequencing project: providing services to taxonomists for standard genome sequencing and annotation.</title>
        <authorList>
            <consortium name="The Broad Institute Genomics Platform"/>
            <consortium name="The Broad Institute Genome Sequencing Center for Infectious Disease"/>
            <person name="Wu L."/>
            <person name="Ma J."/>
        </authorList>
    </citation>
    <scope>NUCLEOTIDE SEQUENCE [LARGE SCALE GENOMIC DNA]</scope>
    <source>
        <strain evidence="8">CCUG 53762</strain>
    </source>
</reference>
<dbReference type="InterPro" id="IPR039425">
    <property type="entry name" value="RNA_pol_sigma-70-like"/>
</dbReference>
<dbReference type="RefSeq" id="WP_379663021.1">
    <property type="nucleotide sequence ID" value="NZ_JBHUDG010000018.1"/>
</dbReference>
<evidence type="ECO:0000256" key="4">
    <source>
        <dbReference type="ARBA" id="ARBA00023163"/>
    </source>
</evidence>
<evidence type="ECO:0000259" key="6">
    <source>
        <dbReference type="Pfam" id="PF08281"/>
    </source>
</evidence>
<dbReference type="Pfam" id="PF04542">
    <property type="entry name" value="Sigma70_r2"/>
    <property type="match status" value="1"/>
</dbReference>
<accession>A0ABW4ID12</accession>
<dbReference type="InterPro" id="IPR013324">
    <property type="entry name" value="RNA_pol_sigma_r3/r4-like"/>
</dbReference>
<proteinExistence type="inferred from homology"/>
<dbReference type="EMBL" id="JBHUDG010000018">
    <property type="protein sequence ID" value="MFD1630646.1"/>
    <property type="molecule type" value="Genomic_DNA"/>
</dbReference>
<evidence type="ECO:0000259" key="5">
    <source>
        <dbReference type="Pfam" id="PF04542"/>
    </source>
</evidence>